<organism evidence="1 2">
    <name type="scientific">Romanomermis culicivorax</name>
    <name type="common">Nematode worm</name>
    <dbReference type="NCBI Taxonomy" id="13658"/>
    <lineage>
        <taxon>Eukaryota</taxon>
        <taxon>Metazoa</taxon>
        <taxon>Ecdysozoa</taxon>
        <taxon>Nematoda</taxon>
        <taxon>Enoplea</taxon>
        <taxon>Dorylaimia</taxon>
        <taxon>Mermithida</taxon>
        <taxon>Mermithoidea</taxon>
        <taxon>Mermithidae</taxon>
        <taxon>Romanomermis</taxon>
    </lineage>
</organism>
<accession>A0A915KTW6</accession>
<evidence type="ECO:0000313" key="1">
    <source>
        <dbReference type="Proteomes" id="UP000887565"/>
    </source>
</evidence>
<dbReference type="Proteomes" id="UP000887565">
    <property type="component" value="Unplaced"/>
</dbReference>
<reference evidence="2" key="1">
    <citation type="submission" date="2022-11" db="UniProtKB">
        <authorList>
            <consortium name="WormBaseParasite"/>
        </authorList>
    </citation>
    <scope>IDENTIFICATION</scope>
</reference>
<sequence>MLGGPKGTDKNGATRDYIHLNVYSKTWGGVDDAQANAYRDGRNINSGTANLSLFKRTLCSSDFSSKTAFMS</sequence>
<protein>
    <submittedName>
        <fullName evidence="2">Uncharacterized protein</fullName>
    </submittedName>
</protein>
<name>A0A915KTW6_ROMCU</name>
<dbReference type="WBParaSite" id="nRc.2.0.1.t42365-RA">
    <property type="protein sequence ID" value="nRc.2.0.1.t42365-RA"/>
    <property type="gene ID" value="nRc.2.0.1.g42365"/>
</dbReference>
<dbReference type="AlphaFoldDB" id="A0A915KTW6"/>
<keyword evidence="1" id="KW-1185">Reference proteome</keyword>
<evidence type="ECO:0000313" key="2">
    <source>
        <dbReference type="WBParaSite" id="nRc.2.0.1.t42365-RA"/>
    </source>
</evidence>
<proteinExistence type="predicted"/>